<feature type="region of interest" description="Disordered" evidence="1">
    <location>
        <begin position="1"/>
        <end position="170"/>
    </location>
</feature>
<organism evidence="2 3">
    <name type="scientific">Zostera marina</name>
    <name type="common">Eelgrass</name>
    <dbReference type="NCBI Taxonomy" id="29655"/>
    <lineage>
        <taxon>Eukaryota</taxon>
        <taxon>Viridiplantae</taxon>
        <taxon>Streptophyta</taxon>
        <taxon>Embryophyta</taxon>
        <taxon>Tracheophyta</taxon>
        <taxon>Spermatophyta</taxon>
        <taxon>Magnoliopsida</taxon>
        <taxon>Liliopsida</taxon>
        <taxon>Zosteraceae</taxon>
        <taxon>Zostera</taxon>
    </lineage>
</organism>
<reference evidence="3" key="1">
    <citation type="journal article" date="2016" name="Nature">
        <title>The genome of the seagrass Zostera marina reveals angiosperm adaptation to the sea.</title>
        <authorList>
            <person name="Olsen J.L."/>
            <person name="Rouze P."/>
            <person name="Verhelst B."/>
            <person name="Lin Y.-C."/>
            <person name="Bayer T."/>
            <person name="Collen J."/>
            <person name="Dattolo E."/>
            <person name="De Paoli E."/>
            <person name="Dittami S."/>
            <person name="Maumus F."/>
            <person name="Michel G."/>
            <person name="Kersting A."/>
            <person name="Lauritano C."/>
            <person name="Lohaus R."/>
            <person name="Toepel M."/>
            <person name="Tonon T."/>
            <person name="Vanneste K."/>
            <person name="Amirebrahimi M."/>
            <person name="Brakel J."/>
            <person name="Bostroem C."/>
            <person name="Chovatia M."/>
            <person name="Grimwood J."/>
            <person name="Jenkins J.W."/>
            <person name="Jueterbock A."/>
            <person name="Mraz A."/>
            <person name="Stam W.T."/>
            <person name="Tice H."/>
            <person name="Bornberg-Bauer E."/>
            <person name="Green P.J."/>
            <person name="Pearson G.A."/>
            <person name="Procaccini G."/>
            <person name="Duarte C.M."/>
            <person name="Schmutz J."/>
            <person name="Reusch T.B.H."/>
            <person name="Van de Peer Y."/>
        </authorList>
    </citation>
    <scope>NUCLEOTIDE SEQUENCE [LARGE SCALE GENOMIC DNA]</scope>
    <source>
        <strain evidence="3">cv. Finnish</strain>
    </source>
</reference>
<dbReference type="OrthoDB" id="673745at2759"/>
<dbReference type="OMA" id="FPRHEKI"/>
<feature type="compositionally biased region" description="Basic residues" evidence="1">
    <location>
        <begin position="131"/>
        <end position="153"/>
    </location>
</feature>
<feature type="compositionally biased region" description="Basic and acidic residues" evidence="1">
    <location>
        <begin position="59"/>
        <end position="68"/>
    </location>
</feature>
<dbReference type="AlphaFoldDB" id="A0A0K9NQK4"/>
<name>A0A0K9NQK4_ZOSMR</name>
<sequence length="228" mass="26221">MGGKGQRRREKNFLQSHGGDKRLPPPPNLKEIHAIPSKLRRLIELRDVDFKNPSSLKSRNRDTKKDQENPLQKGKHGDDGAHGKKVVVAVEDNNGVNETQGDEKKKKKRKRKTFDELHVQSLSLTSDQPITRRKRKKEYLDARKKKNKDKKLNKKDDVGQFPGHEDIKFGEVVQGPPKLSIPKRFALHNASNERLRLKAIEAYRERRRSDSRPGFHFPNGILQPPLSS</sequence>
<evidence type="ECO:0000313" key="2">
    <source>
        <dbReference type="EMBL" id="KMZ58888.1"/>
    </source>
</evidence>
<keyword evidence="3" id="KW-1185">Reference proteome</keyword>
<dbReference type="PANTHER" id="PTHR37218">
    <property type="entry name" value="COILED-COIL PROTEIN"/>
    <property type="match status" value="1"/>
</dbReference>
<evidence type="ECO:0000256" key="1">
    <source>
        <dbReference type="SAM" id="MobiDB-lite"/>
    </source>
</evidence>
<protein>
    <submittedName>
        <fullName evidence="2">Uncharacterized protein</fullName>
    </submittedName>
</protein>
<feature type="compositionally biased region" description="Basic residues" evidence="1">
    <location>
        <begin position="1"/>
        <end position="10"/>
    </location>
</feature>
<accession>A0A0K9NQK4</accession>
<dbReference type="EMBL" id="LFYR01001858">
    <property type="protein sequence ID" value="KMZ58888.1"/>
    <property type="molecule type" value="Genomic_DNA"/>
</dbReference>
<comment type="caution">
    <text evidence="2">The sequence shown here is derived from an EMBL/GenBank/DDBJ whole genome shotgun (WGS) entry which is preliminary data.</text>
</comment>
<dbReference type="STRING" id="29655.A0A0K9NQK4"/>
<dbReference type="PANTHER" id="PTHR37218:SF2">
    <property type="entry name" value="COILED-COIL PROTEIN"/>
    <property type="match status" value="1"/>
</dbReference>
<feature type="region of interest" description="Disordered" evidence="1">
    <location>
        <begin position="205"/>
        <end position="228"/>
    </location>
</feature>
<evidence type="ECO:0000313" key="3">
    <source>
        <dbReference type="Proteomes" id="UP000036987"/>
    </source>
</evidence>
<feature type="compositionally biased region" description="Basic and acidic residues" evidence="1">
    <location>
        <begin position="41"/>
        <end position="50"/>
    </location>
</feature>
<feature type="compositionally biased region" description="Basic and acidic residues" evidence="1">
    <location>
        <begin position="154"/>
        <end position="169"/>
    </location>
</feature>
<feature type="compositionally biased region" description="Polar residues" evidence="1">
    <location>
        <begin position="120"/>
        <end position="129"/>
    </location>
</feature>
<gene>
    <name evidence="2" type="ORF">ZOSMA_72G00500</name>
</gene>
<dbReference type="Proteomes" id="UP000036987">
    <property type="component" value="Unassembled WGS sequence"/>
</dbReference>
<proteinExistence type="predicted"/>